<keyword evidence="2" id="KW-1185">Reference proteome</keyword>
<proteinExistence type="predicted"/>
<dbReference type="EMBL" id="CAJVPT010063482">
    <property type="protein sequence ID" value="CAG8768696.1"/>
    <property type="molecule type" value="Genomic_DNA"/>
</dbReference>
<accession>A0ACA9QXT7</accession>
<sequence length="57" mass="6165">YEATTQSDSLNKSSIIRYSSSNSESGGATGITSGINEIDSSEYDRPHTLPHQIRSAF</sequence>
<dbReference type="Proteomes" id="UP000789525">
    <property type="component" value="Unassembled WGS sequence"/>
</dbReference>
<evidence type="ECO:0000313" key="1">
    <source>
        <dbReference type="EMBL" id="CAG8768696.1"/>
    </source>
</evidence>
<gene>
    <name evidence="1" type="ORF">ACOLOM_LOCUS13627</name>
</gene>
<protein>
    <submittedName>
        <fullName evidence="1">5140_t:CDS:1</fullName>
    </submittedName>
</protein>
<evidence type="ECO:0000313" key="2">
    <source>
        <dbReference type="Proteomes" id="UP000789525"/>
    </source>
</evidence>
<comment type="caution">
    <text evidence="1">The sequence shown here is derived from an EMBL/GenBank/DDBJ whole genome shotgun (WGS) entry which is preliminary data.</text>
</comment>
<name>A0ACA9QXT7_9GLOM</name>
<organism evidence="1 2">
    <name type="scientific">Acaulospora colombiana</name>
    <dbReference type="NCBI Taxonomy" id="27376"/>
    <lineage>
        <taxon>Eukaryota</taxon>
        <taxon>Fungi</taxon>
        <taxon>Fungi incertae sedis</taxon>
        <taxon>Mucoromycota</taxon>
        <taxon>Glomeromycotina</taxon>
        <taxon>Glomeromycetes</taxon>
        <taxon>Diversisporales</taxon>
        <taxon>Acaulosporaceae</taxon>
        <taxon>Acaulospora</taxon>
    </lineage>
</organism>
<reference evidence="1" key="1">
    <citation type="submission" date="2021-06" db="EMBL/GenBank/DDBJ databases">
        <authorList>
            <person name="Kallberg Y."/>
            <person name="Tangrot J."/>
            <person name="Rosling A."/>
        </authorList>
    </citation>
    <scope>NUCLEOTIDE SEQUENCE</scope>
    <source>
        <strain evidence="1">CL356</strain>
    </source>
</reference>
<feature type="non-terminal residue" evidence="1">
    <location>
        <position position="1"/>
    </location>
</feature>